<sequence>MIVGNGAGIMDQDPKRLAEETAALLRNPARLRAMSKQARKVGERFDRKRLAEDYYYKVILPAWQEFNAKG</sequence>
<organism evidence="1 2">
    <name type="scientific">candidate division TA06 bacterium B3_TA06</name>
    <dbReference type="NCBI Taxonomy" id="2012487"/>
    <lineage>
        <taxon>Bacteria</taxon>
        <taxon>Bacteria division TA06</taxon>
    </lineage>
</organism>
<comment type="caution">
    <text evidence="1">The sequence shown here is derived from an EMBL/GenBank/DDBJ whole genome shotgun (WGS) entry which is preliminary data.</text>
</comment>
<proteinExistence type="predicted"/>
<accession>A0A532V4D5</accession>
<dbReference type="Proteomes" id="UP000317778">
    <property type="component" value="Unassembled WGS sequence"/>
</dbReference>
<evidence type="ECO:0000313" key="2">
    <source>
        <dbReference type="Proteomes" id="UP000317778"/>
    </source>
</evidence>
<reference evidence="1 2" key="1">
    <citation type="submission" date="2017-06" db="EMBL/GenBank/DDBJ databases">
        <title>Novel microbial phyla capable of carbon fixation and sulfur reduction in deep-sea sediments.</title>
        <authorList>
            <person name="Huang J."/>
            <person name="Baker B."/>
            <person name="Wang Y."/>
        </authorList>
    </citation>
    <scope>NUCLEOTIDE SEQUENCE [LARGE SCALE GENOMIC DNA]</scope>
    <source>
        <strain evidence="1">B3_TA06</strain>
    </source>
</reference>
<dbReference type="SUPFAM" id="SSF53756">
    <property type="entry name" value="UDP-Glycosyltransferase/glycogen phosphorylase"/>
    <property type="match status" value="1"/>
</dbReference>
<dbReference type="EMBL" id="NJBO01000011">
    <property type="protein sequence ID" value="TKJ42061.1"/>
    <property type="molecule type" value="Genomic_DNA"/>
</dbReference>
<name>A0A532V4D5_UNCT6</name>
<evidence type="ECO:0008006" key="3">
    <source>
        <dbReference type="Google" id="ProtNLM"/>
    </source>
</evidence>
<evidence type="ECO:0000313" key="1">
    <source>
        <dbReference type="EMBL" id="TKJ42061.1"/>
    </source>
</evidence>
<protein>
    <recommendedName>
        <fullName evidence="3">Glycosyl transferase family 1 domain-containing protein</fullName>
    </recommendedName>
</protein>
<gene>
    <name evidence="1" type="ORF">CEE36_07510</name>
</gene>
<dbReference type="AlphaFoldDB" id="A0A532V4D5"/>